<organism evidence="2 3">
    <name type="scientific">Alteromonas salexigens</name>
    <dbReference type="NCBI Taxonomy" id="2982530"/>
    <lineage>
        <taxon>Bacteria</taxon>
        <taxon>Pseudomonadati</taxon>
        <taxon>Pseudomonadota</taxon>
        <taxon>Gammaproteobacteria</taxon>
        <taxon>Alteromonadales</taxon>
        <taxon>Alteromonadaceae</taxon>
        <taxon>Alteromonas/Salinimonas group</taxon>
        <taxon>Alteromonas</taxon>
    </lineage>
</organism>
<dbReference type="RefSeq" id="WP_262994561.1">
    <property type="nucleotide sequence ID" value="NZ_JAOTJC010000008.1"/>
</dbReference>
<keyword evidence="1" id="KW-1133">Transmembrane helix</keyword>
<dbReference type="InterPro" id="IPR025489">
    <property type="entry name" value="DUF4381"/>
</dbReference>
<evidence type="ECO:0000256" key="1">
    <source>
        <dbReference type="SAM" id="Phobius"/>
    </source>
</evidence>
<dbReference type="EMBL" id="JAOTJC010000008">
    <property type="protein sequence ID" value="MCU7555169.1"/>
    <property type="molecule type" value="Genomic_DNA"/>
</dbReference>
<evidence type="ECO:0000313" key="3">
    <source>
        <dbReference type="Proteomes" id="UP001209257"/>
    </source>
</evidence>
<name>A0ABT2VPF0_9ALTE</name>
<keyword evidence="1" id="KW-0812">Transmembrane</keyword>
<proteinExistence type="predicted"/>
<protein>
    <submittedName>
        <fullName evidence="2">DUF4381 domain-containing protein</fullName>
    </submittedName>
</protein>
<evidence type="ECO:0000313" key="2">
    <source>
        <dbReference type="EMBL" id="MCU7555169.1"/>
    </source>
</evidence>
<keyword evidence="3" id="KW-1185">Reference proteome</keyword>
<dbReference type="Proteomes" id="UP001209257">
    <property type="component" value="Unassembled WGS sequence"/>
</dbReference>
<comment type="caution">
    <text evidence="2">The sequence shown here is derived from an EMBL/GenBank/DDBJ whole genome shotgun (WGS) entry which is preliminary data.</text>
</comment>
<keyword evidence="1" id="KW-0472">Membrane</keyword>
<gene>
    <name evidence="2" type="ORF">OCL06_11235</name>
</gene>
<dbReference type="Pfam" id="PF14316">
    <property type="entry name" value="DUF4381"/>
    <property type="match status" value="1"/>
</dbReference>
<sequence length="169" mass="19424">MMQGMPTQDPLAQLRDIHTPDPVSAWPLAWGWWCVIALVLMLVSFGVYRYVKHRRRQRPRREALRQLSAVSARDDDWPTQLNGLMKRVALVYYPSSEVAALYGEQWQQFLLKTLPARKASQAQGGLQQLNAQRYQPTTADATAFDDAVAGVRVWLRHARLPKQQERDNV</sequence>
<accession>A0ABT2VPF0</accession>
<reference evidence="3" key="1">
    <citation type="submission" date="2023-07" db="EMBL/GenBank/DDBJ databases">
        <title>Study on multiphase classification of strain Alteromonas salexigens isolated from the Yellow Sea.</title>
        <authorList>
            <person name="Sun L."/>
        </authorList>
    </citation>
    <scope>NUCLEOTIDE SEQUENCE [LARGE SCALE GENOMIC DNA]</scope>
    <source>
        <strain evidence="3">ASW11-19</strain>
    </source>
</reference>
<feature type="transmembrane region" description="Helical" evidence="1">
    <location>
        <begin position="30"/>
        <end position="51"/>
    </location>
</feature>